<name>A0ABS7BV07_9BACL</name>
<gene>
    <name evidence="8" type="primary">fliD</name>
    <name evidence="8" type="ORF">K0U00_00355</name>
</gene>
<sequence>MRISGFASGLDIDAMVKELMKAQRAPLDKLSQQRTVVEWQQEQYRDINIKMVDFRNNKLFSYGMSDQISAKQVNVTGNTNAVSAAAVSGATTGSMTIEVTKLASAASLTSGPGTGPVDTNLSLSALKAAGAVNYDSADQSITINGNKITFDENTDTLASLVKKINSNSGANVNAFLDSTTGKMSITSKTTGAASTVAVSGDVLGRFNLTVSKAGADAEVKINGIETTRSSNTFTENGVAITLNAVSGGAATTLNVTGNTDKTLETIKSFIADYNSLLDTVNGKLNEQRYLKYQPLTDEQRTGMSDDEIKLWESKAKSGLLYNDSTLSQAISSMRLSSITDVVIDGKNVNLTSLGITTGDYTSRGKLVIQDENKLRAAIEADPDKVMKFFAQQTKETDSVKKASPTNPDNGLFNRLSNNIMAALDGMYQKAGTSKLSTDANAAFSPTSLLGSQLRDIDTRMSNLTDRLTDIENNYYKQFTAMETAMNRYNAQASSLFGASQ</sequence>
<comment type="subunit">
    <text evidence="2 5">Homopentamer.</text>
</comment>
<keyword evidence="8" id="KW-0969">Cilium</keyword>
<evidence type="ECO:0000259" key="6">
    <source>
        <dbReference type="Pfam" id="PF02465"/>
    </source>
</evidence>
<keyword evidence="4 5" id="KW-0975">Bacterial flagellum</keyword>
<protein>
    <recommendedName>
        <fullName evidence="5">Flagellar hook-associated protein 2</fullName>
        <shortName evidence="5">HAP2</shortName>
    </recommendedName>
    <alternativeName>
        <fullName evidence="5">Flagellar cap protein</fullName>
    </alternativeName>
</protein>
<evidence type="ECO:0000256" key="1">
    <source>
        <dbReference type="ARBA" id="ARBA00009764"/>
    </source>
</evidence>
<keyword evidence="8" id="KW-0966">Cell projection</keyword>
<dbReference type="RefSeq" id="WP_210039001.1">
    <property type="nucleotide sequence ID" value="NZ_JBHLVU010000043.1"/>
</dbReference>
<dbReference type="InterPro" id="IPR003481">
    <property type="entry name" value="FliD_N"/>
</dbReference>
<organism evidence="8 9">
    <name type="scientific">Paenibacillus sepulcri</name>
    <dbReference type="NCBI Taxonomy" id="359917"/>
    <lineage>
        <taxon>Bacteria</taxon>
        <taxon>Bacillati</taxon>
        <taxon>Bacillota</taxon>
        <taxon>Bacilli</taxon>
        <taxon>Bacillales</taxon>
        <taxon>Paenibacillaceae</taxon>
        <taxon>Paenibacillus</taxon>
    </lineage>
</organism>
<dbReference type="PANTHER" id="PTHR30288:SF0">
    <property type="entry name" value="FLAGELLAR HOOK-ASSOCIATED PROTEIN 2"/>
    <property type="match status" value="1"/>
</dbReference>
<evidence type="ECO:0000256" key="4">
    <source>
        <dbReference type="ARBA" id="ARBA00023143"/>
    </source>
</evidence>
<keyword evidence="9" id="KW-1185">Reference proteome</keyword>
<evidence type="ECO:0000313" key="8">
    <source>
        <dbReference type="EMBL" id="MBW7452490.1"/>
    </source>
</evidence>
<dbReference type="InterPro" id="IPR010809">
    <property type="entry name" value="FliD_C"/>
</dbReference>
<evidence type="ECO:0000313" key="9">
    <source>
        <dbReference type="Proteomes" id="UP001519887"/>
    </source>
</evidence>
<comment type="subcellular location">
    <subcellularLocation>
        <location evidence="5">Secreted</location>
    </subcellularLocation>
    <subcellularLocation>
        <location evidence="5">Bacterial flagellum</location>
    </subcellularLocation>
</comment>
<dbReference type="InterPro" id="IPR040026">
    <property type="entry name" value="FliD"/>
</dbReference>
<dbReference type="EMBL" id="JAHZIK010000003">
    <property type="protein sequence ID" value="MBW7452490.1"/>
    <property type="molecule type" value="Genomic_DNA"/>
</dbReference>
<accession>A0ABS7BV07</accession>
<evidence type="ECO:0000259" key="7">
    <source>
        <dbReference type="Pfam" id="PF07195"/>
    </source>
</evidence>
<dbReference type="Proteomes" id="UP001519887">
    <property type="component" value="Unassembled WGS sequence"/>
</dbReference>
<dbReference type="Pfam" id="PF02465">
    <property type="entry name" value="FliD_N"/>
    <property type="match status" value="1"/>
</dbReference>
<reference evidence="8 9" key="1">
    <citation type="submission" date="2021-07" db="EMBL/GenBank/DDBJ databases">
        <title>Paenibacillus radiodurans sp. nov., isolated from the southeastern edge of Tengger Desert.</title>
        <authorList>
            <person name="Zhang G."/>
        </authorList>
    </citation>
    <scope>NUCLEOTIDE SEQUENCE [LARGE SCALE GENOMIC DNA]</scope>
    <source>
        <strain evidence="8 9">CCM 7311</strain>
    </source>
</reference>
<proteinExistence type="inferred from homology"/>
<comment type="caution">
    <text evidence="8">The sequence shown here is derived from an EMBL/GenBank/DDBJ whole genome shotgun (WGS) entry which is preliminary data.</text>
</comment>
<evidence type="ECO:0000256" key="5">
    <source>
        <dbReference type="RuleBase" id="RU362066"/>
    </source>
</evidence>
<keyword evidence="8" id="KW-0282">Flagellum</keyword>
<feature type="domain" description="Flagellar hook-associated protein 2 N-terminal" evidence="6">
    <location>
        <begin position="8"/>
        <end position="105"/>
    </location>
</feature>
<feature type="domain" description="Flagellar hook-associated protein 2 C-terminal" evidence="7">
    <location>
        <begin position="214"/>
        <end position="490"/>
    </location>
</feature>
<keyword evidence="3" id="KW-0175">Coiled coil</keyword>
<keyword evidence="5" id="KW-0964">Secreted</keyword>
<dbReference type="Pfam" id="PF07195">
    <property type="entry name" value="FliD_C"/>
    <property type="match status" value="1"/>
</dbReference>
<comment type="similarity">
    <text evidence="1 5">Belongs to the FliD family.</text>
</comment>
<comment type="function">
    <text evidence="5">Required for morphogenesis and for the elongation of the flagellar filament by facilitating polymerization of the flagellin monomers at the tip of growing filament. Forms a capping structure, which prevents flagellin subunits (transported through the central channel of the flagellum) from leaking out without polymerization at the distal end.</text>
</comment>
<dbReference type="PANTHER" id="PTHR30288">
    <property type="entry name" value="FLAGELLAR CAP/ASSEMBLY PROTEIN FLID"/>
    <property type="match status" value="1"/>
</dbReference>
<evidence type="ECO:0000256" key="3">
    <source>
        <dbReference type="ARBA" id="ARBA00023054"/>
    </source>
</evidence>
<evidence type="ECO:0000256" key="2">
    <source>
        <dbReference type="ARBA" id="ARBA00011255"/>
    </source>
</evidence>